<dbReference type="InterPro" id="IPR001680">
    <property type="entry name" value="WD40_rpt"/>
</dbReference>
<feature type="repeat" description="WD" evidence="7">
    <location>
        <begin position="406"/>
        <end position="438"/>
    </location>
</feature>
<keyword evidence="4" id="KW-0677">Repeat</keyword>
<dbReference type="GO" id="GO:0031145">
    <property type="term" value="P:anaphase-promoting complex-dependent catabolic process"/>
    <property type="evidence" value="ECO:0007669"/>
    <property type="project" value="TreeGrafter"/>
</dbReference>
<evidence type="ECO:0000256" key="7">
    <source>
        <dbReference type="PROSITE-ProRule" id="PRU00221"/>
    </source>
</evidence>
<evidence type="ECO:0000256" key="2">
    <source>
        <dbReference type="ARBA" id="ARBA00022574"/>
    </source>
</evidence>
<keyword evidence="6" id="KW-0131">Cell cycle</keyword>
<dbReference type="SUPFAM" id="SSF50978">
    <property type="entry name" value="WD40 repeat-like"/>
    <property type="match status" value="1"/>
</dbReference>
<evidence type="ECO:0000313" key="11">
    <source>
        <dbReference type="Proteomes" id="UP000597762"/>
    </source>
</evidence>
<dbReference type="AlphaFoldDB" id="A0A812DC97"/>
<name>A0A812DC97_ACAPH</name>
<dbReference type="SMART" id="SM00320">
    <property type="entry name" value="WD40"/>
    <property type="match status" value="5"/>
</dbReference>
<organism evidence="10 11">
    <name type="scientific">Acanthosepion pharaonis</name>
    <name type="common">Pharaoh cuttlefish</name>
    <name type="synonym">Sepia pharaonis</name>
    <dbReference type="NCBI Taxonomy" id="158019"/>
    <lineage>
        <taxon>Eukaryota</taxon>
        <taxon>Metazoa</taxon>
        <taxon>Spiralia</taxon>
        <taxon>Lophotrochozoa</taxon>
        <taxon>Mollusca</taxon>
        <taxon>Cephalopoda</taxon>
        <taxon>Coleoidea</taxon>
        <taxon>Decapodiformes</taxon>
        <taxon>Sepiida</taxon>
        <taxon>Sepiina</taxon>
        <taxon>Sepiidae</taxon>
        <taxon>Acanthosepion</taxon>
    </lineage>
</organism>
<dbReference type="PROSITE" id="PS50082">
    <property type="entry name" value="WD_REPEATS_2"/>
    <property type="match status" value="3"/>
</dbReference>
<evidence type="ECO:0000259" key="9">
    <source>
        <dbReference type="Pfam" id="PF24807"/>
    </source>
</evidence>
<keyword evidence="5" id="KW-0498">Mitosis</keyword>
<feature type="domain" description="CDC20/Fizzy WD40" evidence="9">
    <location>
        <begin position="141"/>
        <end position="437"/>
    </location>
</feature>
<dbReference type="InterPro" id="IPR056150">
    <property type="entry name" value="WD40_CDC20-Fz"/>
</dbReference>
<dbReference type="GO" id="GO:0051301">
    <property type="term" value="P:cell division"/>
    <property type="evidence" value="ECO:0007669"/>
    <property type="project" value="UniProtKB-KW"/>
</dbReference>
<dbReference type="GO" id="GO:0010997">
    <property type="term" value="F:anaphase-promoting complex binding"/>
    <property type="evidence" value="ECO:0007669"/>
    <property type="project" value="InterPro"/>
</dbReference>
<dbReference type="Pfam" id="PF24807">
    <property type="entry name" value="WD40_CDC20-Fz"/>
    <property type="match status" value="1"/>
</dbReference>
<feature type="compositionally biased region" description="Low complexity" evidence="8">
    <location>
        <begin position="13"/>
        <end position="25"/>
    </location>
</feature>
<dbReference type="Gene3D" id="2.130.10.10">
    <property type="entry name" value="YVTN repeat-like/Quinoprotein amine dehydrogenase"/>
    <property type="match status" value="1"/>
</dbReference>
<dbReference type="Proteomes" id="UP000597762">
    <property type="component" value="Unassembled WGS sequence"/>
</dbReference>
<dbReference type="EMBL" id="CAHIKZ030003380">
    <property type="protein sequence ID" value="CAE1299524.1"/>
    <property type="molecule type" value="Genomic_DNA"/>
</dbReference>
<comment type="similarity">
    <text evidence="1">Belongs to the WD repeat CDC20/Fizzy family.</text>
</comment>
<feature type="compositionally biased region" description="Polar residues" evidence="8">
    <location>
        <begin position="1"/>
        <end position="12"/>
    </location>
</feature>
<reference evidence="10" key="1">
    <citation type="submission" date="2021-01" db="EMBL/GenBank/DDBJ databases">
        <authorList>
            <person name="Li R."/>
            <person name="Bekaert M."/>
        </authorList>
    </citation>
    <scope>NUCLEOTIDE SEQUENCE</scope>
    <source>
        <strain evidence="10">Farmed</strain>
    </source>
</reference>
<dbReference type="PANTHER" id="PTHR19918:SF8">
    <property type="entry name" value="FI02843P"/>
    <property type="match status" value="1"/>
</dbReference>
<keyword evidence="2 7" id="KW-0853">WD repeat</keyword>
<dbReference type="CDD" id="cd00200">
    <property type="entry name" value="WD40"/>
    <property type="match status" value="1"/>
</dbReference>
<evidence type="ECO:0000256" key="1">
    <source>
        <dbReference type="ARBA" id="ARBA00006445"/>
    </source>
</evidence>
<keyword evidence="11" id="KW-1185">Reference proteome</keyword>
<evidence type="ECO:0000256" key="4">
    <source>
        <dbReference type="ARBA" id="ARBA00022737"/>
    </source>
</evidence>
<evidence type="ECO:0000313" key="10">
    <source>
        <dbReference type="EMBL" id="CAE1299524.1"/>
    </source>
</evidence>
<dbReference type="InterPro" id="IPR015943">
    <property type="entry name" value="WD40/YVTN_repeat-like_dom_sf"/>
</dbReference>
<dbReference type="InterPro" id="IPR036322">
    <property type="entry name" value="WD40_repeat_dom_sf"/>
</dbReference>
<evidence type="ECO:0000256" key="3">
    <source>
        <dbReference type="ARBA" id="ARBA00022618"/>
    </source>
</evidence>
<proteinExistence type="inferred from homology"/>
<gene>
    <name evidence="10" type="ORF">SPHA_53282</name>
</gene>
<dbReference type="OrthoDB" id="10263272at2759"/>
<feature type="region of interest" description="Disordered" evidence="8">
    <location>
        <begin position="1"/>
        <end position="45"/>
    </location>
</feature>
<dbReference type="GO" id="GO:1905786">
    <property type="term" value="P:positive regulation of anaphase-promoting complex-dependent catabolic process"/>
    <property type="evidence" value="ECO:0007669"/>
    <property type="project" value="TreeGrafter"/>
</dbReference>
<dbReference type="InterPro" id="IPR033010">
    <property type="entry name" value="Cdc20/Fizzy"/>
</dbReference>
<accession>A0A812DC97</accession>
<keyword evidence="3" id="KW-0132">Cell division</keyword>
<feature type="repeat" description="WD" evidence="7">
    <location>
        <begin position="270"/>
        <end position="311"/>
    </location>
</feature>
<evidence type="ECO:0000256" key="5">
    <source>
        <dbReference type="ARBA" id="ARBA00022776"/>
    </source>
</evidence>
<comment type="caution">
    <text evidence="10">The sequence shown here is derived from an EMBL/GenBank/DDBJ whole genome shotgun (WGS) entry which is preliminary data.</text>
</comment>
<dbReference type="PROSITE" id="PS50294">
    <property type="entry name" value="WD_REPEATS_REGION"/>
    <property type="match status" value="3"/>
</dbReference>
<sequence>MKSLSQNKTPVATKTPKSNGKSTSGKSKKQLKTPKTPSAGDRFIPNRASTQFELGYYKVMSENIATTDQAMMSPSQQEYQKIMNENLNGEILNSKIISYKSKPPNAPEGHQNNLKILYSTGKCDRGKKLTRHIPQVPDRILDAPEILDDYYLNLLDWSVNNQLAVALGGHLYLWNAGTGQITQLTEMEGPEAYISSVSWVKEGNFLAVGTSEGAIEIWDVFQEKRLRTMTGHSGRVGSLSWNSHILSSGSRSGHIHHHDVRVAQHQQGNLAGHTQEVCGLKWSPDGSYLASGGNDNLLNIWPADPGRYISQAQPLYTLTHHQAAVKALAWCPWQPRLLASGGGTADRHIHFWNCNTGANLQNVDTKSQVCALLWSSDFRELISSHGFAQNQLIIWKYPTLSKVAELTGHTARVLHLAMSPDGSTVVSAGADETLRLWKCFAVPEQKKTAQKSTAKDSSISRFSTIR</sequence>
<evidence type="ECO:0000256" key="6">
    <source>
        <dbReference type="ARBA" id="ARBA00023306"/>
    </source>
</evidence>
<dbReference type="GO" id="GO:1990757">
    <property type="term" value="F:ubiquitin ligase activator activity"/>
    <property type="evidence" value="ECO:0007669"/>
    <property type="project" value="TreeGrafter"/>
</dbReference>
<dbReference type="PANTHER" id="PTHR19918">
    <property type="entry name" value="CELL DIVISION CYCLE 20 CDC20 FIZZY -RELATED"/>
    <property type="match status" value="1"/>
</dbReference>
<dbReference type="GO" id="GO:0005680">
    <property type="term" value="C:anaphase-promoting complex"/>
    <property type="evidence" value="ECO:0007669"/>
    <property type="project" value="TreeGrafter"/>
</dbReference>
<evidence type="ECO:0000256" key="8">
    <source>
        <dbReference type="SAM" id="MobiDB-lite"/>
    </source>
</evidence>
<protein>
    <submittedName>
        <fullName evidence="10">CDC20</fullName>
    </submittedName>
</protein>
<feature type="repeat" description="WD" evidence="7">
    <location>
        <begin position="187"/>
        <end position="228"/>
    </location>
</feature>